<accession>B3S6M1</accession>
<dbReference type="FunCoup" id="B3S6M1">
    <property type="interactions" value="1792"/>
</dbReference>
<evidence type="ECO:0000256" key="7">
    <source>
        <dbReference type="PROSITE-ProRule" id="PRU00104"/>
    </source>
</evidence>
<dbReference type="SMART" id="SM00119">
    <property type="entry name" value="HECTc"/>
    <property type="match status" value="1"/>
</dbReference>
<dbReference type="Gene3D" id="2.60.40.10">
    <property type="entry name" value="Immunoglobulins"/>
    <property type="match status" value="1"/>
</dbReference>
<dbReference type="EMBL" id="DS985252">
    <property type="protein sequence ID" value="EDV21645.1"/>
    <property type="molecule type" value="Genomic_DNA"/>
</dbReference>
<keyword evidence="5 7" id="KW-0833">Ubl conjugation pathway</keyword>
<name>B3S6M1_TRIAD</name>
<dbReference type="SUPFAM" id="SSF81296">
    <property type="entry name" value="E set domains"/>
    <property type="match status" value="1"/>
</dbReference>
<dbReference type="eggNOG" id="KOG0939">
    <property type="taxonomic scope" value="Eukaryota"/>
</dbReference>
<dbReference type="PROSITE" id="PS50237">
    <property type="entry name" value="HECT"/>
    <property type="match status" value="1"/>
</dbReference>
<dbReference type="InterPro" id="IPR058738">
    <property type="entry name" value="PH-like_AREL1"/>
</dbReference>
<dbReference type="InterPro" id="IPR017868">
    <property type="entry name" value="Filamin/ABP280_repeat-like"/>
</dbReference>
<protein>
    <recommendedName>
        <fullName evidence="3">HECT-type E3 ubiquitin transferase</fullName>
        <ecNumber evidence="3">2.3.2.26</ecNumber>
    </recommendedName>
</protein>
<dbReference type="Proteomes" id="UP000009022">
    <property type="component" value="Unassembled WGS sequence"/>
</dbReference>
<dbReference type="Gene3D" id="3.30.2160.10">
    <property type="entry name" value="Hect, E3 ligase catalytic domain"/>
    <property type="match status" value="1"/>
</dbReference>
<dbReference type="FunFam" id="3.30.2160.10:FF:000008">
    <property type="entry name" value="Apoptosis-resistant E3 ubiquitin protein ligase 1"/>
    <property type="match status" value="1"/>
</dbReference>
<dbReference type="Gene3D" id="3.30.2410.10">
    <property type="entry name" value="Hect, E3 ligase catalytic domain"/>
    <property type="match status" value="1"/>
</dbReference>
<evidence type="ECO:0000259" key="8">
    <source>
        <dbReference type="PROSITE" id="PS50237"/>
    </source>
</evidence>
<dbReference type="Pfam" id="PF25916">
    <property type="entry name" value="AREL1_PH-like"/>
    <property type="match status" value="1"/>
</dbReference>
<dbReference type="GO" id="GO:0006511">
    <property type="term" value="P:ubiquitin-dependent protein catabolic process"/>
    <property type="evidence" value="ECO:0000318"/>
    <property type="project" value="GO_Central"/>
</dbReference>
<dbReference type="EC" id="2.3.2.26" evidence="3"/>
<evidence type="ECO:0000313" key="10">
    <source>
        <dbReference type="Proteomes" id="UP000009022"/>
    </source>
</evidence>
<dbReference type="InterPro" id="IPR014756">
    <property type="entry name" value="Ig_E-set"/>
</dbReference>
<gene>
    <name evidence="9" type="ORF">TRIADDRAFT_64220</name>
</gene>
<keyword evidence="10" id="KW-1185">Reference proteome</keyword>
<dbReference type="GO" id="GO:0005737">
    <property type="term" value="C:cytoplasm"/>
    <property type="evidence" value="ECO:0000318"/>
    <property type="project" value="GO_Central"/>
</dbReference>
<evidence type="ECO:0000256" key="1">
    <source>
        <dbReference type="ARBA" id="ARBA00000885"/>
    </source>
</evidence>
<dbReference type="STRING" id="10228.B3S6M1"/>
<keyword evidence="4" id="KW-0808">Transferase</keyword>
<dbReference type="InterPro" id="IPR013783">
    <property type="entry name" value="Ig-like_fold"/>
</dbReference>
<reference evidence="9 10" key="1">
    <citation type="journal article" date="2008" name="Nature">
        <title>The Trichoplax genome and the nature of placozoans.</title>
        <authorList>
            <person name="Srivastava M."/>
            <person name="Begovic E."/>
            <person name="Chapman J."/>
            <person name="Putnam N.H."/>
            <person name="Hellsten U."/>
            <person name="Kawashima T."/>
            <person name="Kuo A."/>
            <person name="Mitros T."/>
            <person name="Salamov A."/>
            <person name="Carpenter M.L."/>
            <person name="Signorovitch A.Y."/>
            <person name="Moreno M.A."/>
            <person name="Kamm K."/>
            <person name="Grimwood J."/>
            <person name="Schmutz J."/>
            <person name="Shapiro H."/>
            <person name="Grigoriev I.V."/>
            <person name="Buss L.W."/>
            <person name="Schierwater B."/>
            <person name="Dellaporta S.L."/>
            <person name="Rokhsar D.S."/>
        </authorList>
    </citation>
    <scope>NUCLEOTIDE SEQUENCE [LARGE SCALE GENOMIC DNA]</scope>
    <source>
        <strain evidence="9 10">Grell-BS-1999</strain>
    </source>
</reference>
<dbReference type="GO" id="GO:0061630">
    <property type="term" value="F:ubiquitin protein ligase activity"/>
    <property type="evidence" value="ECO:0000318"/>
    <property type="project" value="GO_Central"/>
</dbReference>
<proteinExistence type="predicted"/>
<dbReference type="InterPro" id="IPR035983">
    <property type="entry name" value="Hect_E3_ubiquitin_ligase"/>
</dbReference>
<dbReference type="GO" id="GO:0043066">
    <property type="term" value="P:negative regulation of apoptotic process"/>
    <property type="evidence" value="ECO:0000318"/>
    <property type="project" value="GO_Central"/>
</dbReference>
<feature type="domain" description="HECT" evidence="8">
    <location>
        <begin position="406"/>
        <end position="750"/>
    </location>
</feature>
<dbReference type="HOGENOM" id="CLU_014403_0_0_1"/>
<comment type="pathway">
    <text evidence="2">Protein modification; protein ubiquitination.</text>
</comment>
<dbReference type="AlphaFoldDB" id="B3S6M1"/>
<comment type="catalytic activity">
    <reaction evidence="1">
        <text>S-ubiquitinyl-[E2 ubiquitin-conjugating enzyme]-L-cysteine + [acceptor protein]-L-lysine = [E2 ubiquitin-conjugating enzyme]-L-cysteine + N(6)-ubiquitinyl-[acceptor protein]-L-lysine.</text>
        <dbReference type="EC" id="2.3.2.26"/>
    </reaction>
</comment>
<evidence type="ECO:0000313" key="9">
    <source>
        <dbReference type="EMBL" id="EDV21645.1"/>
    </source>
</evidence>
<dbReference type="CTD" id="6757144"/>
<dbReference type="InterPro" id="IPR050409">
    <property type="entry name" value="E3_ubiq-protein_ligase"/>
</dbReference>
<dbReference type="OrthoDB" id="6057829at2759"/>
<dbReference type="GeneID" id="6757144"/>
<dbReference type="SUPFAM" id="SSF56204">
    <property type="entry name" value="Hect, E3 ligase catalytic domain"/>
    <property type="match status" value="1"/>
</dbReference>
<evidence type="ECO:0000256" key="2">
    <source>
        <dbReference type="ARBA" id="ARBA00004906"/>
    </source>
</evidence>
<dbReference type="KEGG" id="tad:TRIADDRAFT_64220"/>
<evidence type="ECO:0000256" key="6">
    <source>
        <dbReference type="PROSITE-ProRule" id="PRU00087"/>
    </source>
</evidence>
<dbReference type="InParanoid" id="B3S6M1"/>
<dbReference type="PhylomeDB" id="B3S6M1"/>
<dbReference type="Pfam" id="PF00632">
    <property type="entry name" value="HECT"/>
    <property type="match status" value="1"/>
</dbReference>
<dbReference type="InterPro" id="IPR000569">
    <property type="entry name" value="HECT_dom"/>
</dbReference>
<dbReference type="Pfam" id="PF00630">
    <property type="entry name" value="Filamin"/>
    <property type="match status" value="1"/>
</dbReference>
<dbReference type="Gene3D" id="3.90.1750.10">
    <property type="entry name" value="Hect, E3 ligase catalytic domains"/>
    <property type="match status" value="1"/>
</dbReference>
<dbReference type="RefSeq" id="XP_002115793.1">
    <property type="nucleotide sequence ID" value="XM_002115757.1"/>
</dbReference>
<dbReference type="OMA" id="GHLCKDA"/>
<dbReference type="PROSITE" id="PS50194">
    <property type="entry name" value="FILAMIN_REPEAT"/>
    <property type="match status" value="1"/>
</dbReference>
<sequence>MSYFVAGLQSLFERIPQFIQTISAQVSIPRTDVVFQWNEPCRVGREVTFSVLSHRNQYGELIDSDQILIEIHVGGIAVPFTVEIFENPRNLVHLVRFVAHRSGSYTVSIMRSGQHIRGSPFIKIFDAGPVDPLKTAFANYTSTVVVTNNIYHSLDVIAKDKYGNVCSPKQLDKSLFNLRVNKLDAKKTSHNAELVVVSGDTADGNSTMLLKISEPGCFRAIATYNNIKLKNGEIIIISLTESEASEVDRIIKSNDTNLSYQIKYFSSNVFDKARSAYSYISPRQLTIKEFYLKFIPRTICNFRIRPHTKFSYSSSHSCDPHILTISDGLQPPVTIWCEKRNILVAIFNRYLQRSLGGSESFQHKRSFFYQEVRKVHASHPSRAFTKLRITNLNRKKILKSFMSKTARFDVSDWCHNFEVSFELEEALDWGGVRRELFEILNTELFTPSENGLFTTFDIENKQALIHPNTKRADSYPLSFYELCGKIVGKCLYDSAQGEAYHLLVKARFSRSFLAQMLGLRVSYDYFSSDDPELYKTKIKYILDNDVTELNLTFAEEEYSSSGNVVKVVDLKSNGRFITVTEENKIEYLNLLSQHRLAKKFTSEMDHFLKGVHLLIPENLLAIFDESELELLMCGIGNISISDMKLNCIATDSSRSFGKILRWFWAIVGTFSQEELARLLQFVTGSSQLPPGGFKELRPSLQISPALVQNGLPTSHTCFNQLCLPEYDSSAELKRCLILAINEGSEGFGLV</sequence>
<dbReference type="PANTHER" id="PTHR11254:SF340">
    <property type="entry name" value="APOPTOSIS-RESISTANT E3 UBIQUITIN PROTEIN LIGASE 1"/>
    <property type="match status" value="1"/>
</dbReference>
<organism evidence="9 10">
    <name type="scientific">Trichoplax adhaerens</name>
    <name type="common">Trichoplax reptans</name>
    <dbReference type="NCBI Taxonomy" id="10228"/>
    <lineage>
        <taxon>Eukaryota</taxon>
        <taxon>Metazoa</taxon>
        <taxon>Placozoa</taxon>
        <taxon>Uniplacotomia</taxon>
        <taxon>Trichoplacea</taxon>
        <taxon>Trichoplacidae</taxon>
        <taxon>Trichoplax</taxon>
    </lineage>
</organism>
<feature type="active site" description="Glycyl thioester intermediate" evidence="7">
    <location>
        <position position="717"/>
    </location>
</feature>
<evidence type="ECO:0000256" key="4">
    <source>
        <dbReference type="ARBA" id="ARBA00022679"/>
    </source>
</evidence>
<dbReference type="GO" id="GO:0005829">
    <property type="term" value="C:cytosol"/>
    <property type="evidence" value="ECO:0000318"/>
    <property type="project" value="GO_Central"/>
</dbReference>
<dbReference type="PANTHER" id="PTHR11254">
    <property type="entry name" value="HECT DOMAIN UBIQUITIN-PROTEIN LIGASE"/>
    <property type="match status" value="1"/>
</dbReference>
<evidence type="ECO:0000256" key="3">
    <source>
        <dbReference type="ARBA" id="ARBA00012485"/>
    </source>
</evidence>
<dbReference type="CDD" id="cd00078">
    <property type="entry name" value="HECTc"/>
    <property type="match status" value="1"/>
</dbReference>
<evidence type="ECO:0000256" key="5">
    <source>
        <dbReference type="ARBA" id="ARBA00022786"/>
    </source>
</evidence>
<feature type="repeat" description="Filamin" evidence="6">
    <location>
        <begin position="42"/>
        <end position="125"/>
    </location>
</feature>